<feature type="compositionally biased region" description="Polar residues" evidence="1">
    <location>
        <begin position="102"/>
        <end position="112"/>
    </location>
</feature>
<dbReference type="Proteomes" id="UP000723463">
    <property type="component" value="Unassembled WGS sequence"/>
</dbReference>
<feature type="region of interest" description="Disordered" evidence="1">
    <location>
        <begin position="205"/>
        <end position="244"/>
    </location>
</feature>
<accession>A0A9P6F522</accession>
<proteinExistence type="predicted"/>
<reference evidence="2" key="1">
    <citation type="journal article" date="2020" name="Fungal Divers.">
        <title>Resolving the Mortierellaceae phylogeny through synthesis of multi-gene phylogenetics and phylogenomics.</title>
        <authorList>
            <person name="Vandepol N."/>
            <person name="Liber J."/>
            <person name="Desiro A."/>
            <person name="Na H."/>
            <person name="Kennedy M."/>
            <person name="Barry K."/>
            <person name="Grigoriev I.V."/>
            <person name="Miller A.N."/>
            <person name="O'Donnell K."/>
            <person name="Stajich J.E."/>
            <person name="Bonito G."/>
        </authorList>
    </citation>
    <scope>NUCLEOTIDE SEQUENCE</scope>
    <source>
        <strain evidence="2">NRRL 2591</strain>
    </source>
</reference>
<evidence type="ECO:0000313" key="3">
    <source>
        <dbReference type="Proteomes" id="UP000723463"/>
    </source>
</evidence>
<feature type="compositionally biased region" description="Polar residues" evidence="1">
    <location>
        <begin position="214"/>
        <end position="238"/>
    </location>
</feature>
<name>A0A9P6F522_9FUNG</name>
<feature type="compositionally biased region" description="Acidic residues" evidence="1">
    <location>
        <begin position="53"/>
        <end position="73"/>
    </location>
</feature>
<dbReference type="PANTHER" id="PTHR31389:SF4">
    <property type="entry name" value="LD39211P"/>
    <property type="match status" value="1"/>
</dbReference>
<keyword evidence="3" id="KW-1185">Reference proteome</keyword>
<gene>
    <name evidence="2" type="ORF">EC957_002544</name>
</gene>
<evidence type="ECO:0000256" key="1">
    <source>
        <dbReference type="SAM" id="MobiDB-lite"/>
    </source>
</evidence>
<dbReference type="PANTHER" id="PTHR31389">
    <property type="entry name" value="LD39211P"/>
    <property type="match status" value="1"/>
</dbReference>
<feature type="region of interest" description="Disordered" evidence="1">
    <location>
        <begin position="1"/>
        <end position="119"/>
    </location>
</feature>
<feature type="compositionally biased region" description="Basic and acidic residues" evidence="1">
    <location>
        <begin position="35"/>
        <end position="47"/>
    </location>
</feature>
<sequence>MPDGKNPGARKVVKGKVEGMDPEEEEGAMVNVRRSSRDEPHSRRQLDEGSYGGDEDLGDAQDDNEVHDEEEGDASTPLEVGGSPTVEDLQQQQQQQSTTTTPIDESSSSNNIPDLESLGAGAREIPIEFEIRPTVIVYNMGMGPTKSKKGRFQALVEADGLIDQPVDLDFRKYPDFWQLGTSTRGEYGWKAGIVEEVSQRILASPSSGMLPPTDIQQQHSGSAPPLSNDNPTTNSTTKGPPHEQGIVLWLDSGDRISVPFLRWLPSFLLQNGMWSPQSQGDIQTWIHPGLFNYFHDSIDNYDPTESNCSGGVMAFDVRNHTMRDGIMREWVQCSRTKDCIAPEGSSRVNHRQDQAALTYLVKRMGYGRELCHGRPEVYGIQVNQDRYCKEDIAAQPDRVVYN</sequence>
<comment type="caution">
    <text evidence="2">The sequence shown here is derived from an EMBL/GenBank/DDBJ whole genome shotgun (WGS) entry which is preliminary data.</text>
</comment>
<organism evidence="2 3">
    <name type="scientific">Mortierella hygrophila</name>
    <dbReference type="NCBI Taxonomy" id="979708"/>
    <lineage>
        <taxon>Eukaryota</taxon>
        <taxon>Fungi</taxon>
        <taxon>Fungi incertae sedis</taxon>
        <taxon>Mucoromycota</taxon>
        <taxon>Mortierellomycotina</taxon>
        <taxon>Mortierellomycetes</taxon>
        <taxon>Mortierellales</taxon>
        <taxon>Mortierellaceae</taxon>
        <taxon>Mortierella</taxon>
    </lineage>
</organism>
<dbReference type="AlphaFoldDB" id="A0A9P6F522"/>
<evidence type="ECO:0000313" key="2">
    <source>
        <dbReference type="EMBL" id="KAF9541914.1"/>
    </source>
</evidence>
<feature type="compositionally biased region" description="Low complexity" evidence="1">
    <location>
        <begin position="90"/>
        <end position="101"/>
    </location>
</feature>
<protein>
    <submittedName>
        <fullName evidence="2">Uncharacterized protein</fullName>
    </submittedName>
</protein>
<dbReference type="EMBL" id="JAAAXW010000152">
    <property type="protein sequence ID" value="KAF9541914.1"/>
    <property type="molecule type" value="Genomic_DNA"/>
</dbReference>